<keyword evidence="5" id="KW-1185">Reference proteome</keyword>
<feature type="compositionally biased region" description="Polar residues" evidence="1">
    <location>
        <begin position="441"/>
        <end position="454"/>
    </location>
</feature>
<sequence length="757" mass="85800">MRLRSPQTIVSFLVPSLRSNSLSDTPLGNCDSPSYVRMKTALMRKAKRVESGWSKCLELLQRGQTEREIGVDLVQMLLEQNELEFGRDLERFIACLDFTGSQPARPSSGALNITEEFTTKTEVPTKVQDWITLLFRDILTIGPQNEPKNGGLTKDFKMRFRTDLPDCQVQIINNDTGQKVYTVFTGTIHPVSLKLNANGYSLLGIGGPSPAPEGRWLLRLMAPGGNGLNGLPQIQNDWQRPLCTAFKAKEVTGYYVPNEQALLFRRHVEVDRDQLITVHLRLSAPSVPVRLSIFHSNQRVTAATGVGDVYVRTQLLRSTRDLPISQPRTLTKEDQSDSSSTGRRSVTSSARKTGRVSRQSSAGSSGRKSRESSISSTSQAKRMSSREGHPLLGDRRSHVYPCWIEAHVDRNAWPLSLENWSFLVEQKQAQLEEFLARRQRGTPSRQRTTTTAMKSSREKQTTLTSEIDERQAHWRMRIILDATKVNEVRILPEENIAERVRAMKAAWEELEPGRAKRAALSREKYLRAIAINMETSNVEKTPLQSPDPVSKDAILSGDLPVEPVAQSCGEGFDSRTRYTLDPPPSLSNTPSESFRLEKARLAETLGHIEQQRLDEAIRLLRLLDESSFIGTQYLKALNEEEFISDPSERVTLKQKVYNEFQKACDEAKECLKVEKAKERDMFILLMKTLQLLNDKSRAAYFESCEALRCKLLDAYRKEQESLKERESVLDQPDSRTSSGRQRHKQRESGKRSRKRNP</sequence>
<feature type="domain" description="Androglobin" evidence="2">
    <location>
        <begin position="156"/>
        <end position="222"/>
    </location>
</feature>
<feature type="region of interest" description="Disordered" evidence="1">
    <location>
        <begin position="439"/>
        <end position="465"/>
    </location>
</feature>
<evidence type="ECO:0000259" key="2">
    <source>
        <dbReference type="Pfam" id="PF22069"/>
    </source>
</evidence>
<dbReference type="AlphaFoldDB" id="A0A4S2LKA7"/>
<feature type="domain" description="Androglobin" evidence="3">
    <location>
        <begin position="246"/>
        <end position="322"/>
    </location>
</feature>
<evidence type="ECO:0000313" key="5">
    <source>
        <dbReference type="Proteomes" id="UP000308267"/>
    </source>
</evidence>
<dbReference type="Pfam" id="PF22070">
    <property type="entry name" value="Androglobin_V"/>
    <property type="match status" value="1"/>
</dbReference>
<dbReference type="Proteomes" id="UP000308267">
    <property type="component" value="Unassembled WGS sequence"/>
</dbReference>
<reference evidence="4 5" key="1">
    <citation type="journal article" date="2019" name="BMC Genomics">
        <title>New insights from Opisthorchis felineus genome: update on genomics of the epidemiologically important liver flukes.</title>
        <authorList>
            <person name="Ershov N.I."/>
            <person name="Mordvinov V.A."/>
            <person name="Prokhortchouk E.B."/>
            <person name="Pakharukova M.Y."/>
            <person name="Gunbin K.V."/>
            <person name="Ustyantsev K."/>
            <person name="Genaev M.A."/>
            <person name="Blinov A.G."/>
            <person name="Mazur A."/>
            <person name="Boulygina E."/>
            <person name="Tsygankova S."/>
            <person name="Khrameeva E."/>
            <person name="Chekanov N."/>
            <person name="Fan G."/>
            <person name="Xiao A."/>
            <person name="Zhang H."/>
            <person name="Xu X."/>
            <person name="Yang H."/>
            <person name="Solovyev V."/>
            <person name="Lee S.M."/>
            <person name="Liu X."/>
            <person name="Afonnikov D.A."/>
            <person name="Skryabin K.G."/>
        </authorList>
    </citation>
    <scope>NUCLEOTIDE SEQUENCE [LARGE SCALE GENOMIC DNA]</scope>
    <source>
        <strain evidence="4">AK-0245</strain>
        <tissue evidence="4">Whole organism</tissue>
    </source>
</reference>
<feature type="region of interest" description="Disordered" evidence="1">
    <location>
        <begin position="322"/>
        <end position="392"/>
    </location>
</feature>
<dbReference type="EMBL" id="SJOL01006932">
    <property type="protein sequence ID" value="TGZ64001.1"/>
    <property type="molecule type" value="Genomic_DNA"/>
</dbReference>
<name>A0A4S2LKA7_OPIFE</name>
<gene>
    <name evidence="4" type="ORF">CRM22_006591</name>
</gene>
<dbReference type="InterPro" id="IPR054095">
    <property type="entry name" value="Androglobin_V"/>
</dbReference>
<dbReference type="PANTHER" id="PTHR46298:SF1">
    <property type="entry name" value="ANDROGLOBIN"/>
    <property type="match status" value="1"/>
</dbReference>
<feature type="compositionally biased region" description="Basic residues" evidence="1">
    <location>
        <begin position="740"/>
        <end position="757"/>
    </location>
</feature>
<dbReference type="InterPro" id="IPR053033">
    <property type="entry name" value="Androglobin-like"/>
</dbReference>
<protein>
    <submittedName>
        <fullName evidence="4">Uncharacterized protein</fullName>
    </submittedName>
</protein>
<organism evidence="4 5">
    <name type="scientific">Opisthorchis felineus</name>
    <dbReference type="NCBI Taxonomy" id="147828"/>
    <lineage>
        <taxon>Eukaryota</taxon>
        <taxon>Metazoa</taxon>
        <taxon>Spiralia</taxon>
        <taxon>Lophotrochozoa</taxon>
        <taxon>Platyhelminthes</taxon>
        <taxon>Trematoda</taxon>
        <taxon>Digenea</taxon>
        <taxon>Opisthorchiida</taxon>
        <taxon>Opisthorchiata</taxon>
        <taxon>Opisthorchiidae</taxon>
        <taxon>Opisthorchis</taxon>
    </lineage>
</organism>
<evidence type="ECO:0000259" key="3">
    <source>
        <dbReference type="Pfam" id="PF22070"/>
    </source>
</evidence>
<proteinExistence type="predicted"/>
<evidence type="ECO:0000256" key="1">
    <source>
        <dbReference type="SAM" id="MobiDB-lite"/>
    </source>
</evidence>
<evidence type="ECO:0000313" key="4">
    <source>
        <dbReference type="EMBL" id="TGZ64001.1"/>
    </source>
</evidence>
<comment type="caution">
    <text evidence="4">The sequence shown here is derived from an EMBL/GenBank/DDBJ whole genome shotgun (WGS) entry which is preliminary data.</text>
</comment>
<feature type="compositionally biased region" description="Low complexity" evidence="1">
    <location>
        <begin position="337"/>
        <end position="349"/>
    </location>
</feature>
<feature type="compositionally biased region" description="Low complexity" evidence="1">
    <location>
        <begin position="356"/>
        <end position="378"/>
    </location>
</feature>
<dbReference type="OrthoDB" id="9374162at2759"/>
<accession>A0A4S2LKA7</accession>
<dbReference type="PANTHER" id="PTHR46298">
    <property type="entry name" value="ANDROGLOBIN"/>
    <property type="match status" value="1"/>
</dbReference>
<dbReference type="STRING" id="147828.A0A4S2LKA7"/>
<feature type="region of interest" description="Disordered" evidence="1">
    <location>
        <begin position="721"/>
        <end position="757"/>
    </location>
</feature>
<dbReference type="InterPro" id="IPR054094">
    <property type="entry name" value="Androglobin_IV"/>
</dbReference>
<dbReference type="Pfam" id="PF22069">
    <property type="entry name" value="Androglobin_IV"/>
    <property type="match status" value="1"/>
</dbReference>